<keyword evidence="4" id="KW-1185">Reference proteome</keyword>
<keyword evidence="1" id="KW-0472">Membrane</keyword>
<gene>
    <name evidence="3" type="ORF">SAMN04487973_10536</name>
</gene>
<feature type="signal peptide" evidence="2">
    <location>
        <begin position="1"/>
        <end position="24"/>
    </location>
</feature>
<feature type="chain" id="PRO_5046175144" description="Gram-positive cocci surface proteins LPxTG domain-containing protein" evidence="2">
    <location>
        <begin position="25"/>
        <end position="94"/>
    </location>
</feature>
<dbReference type="GeneID" id="76042963"/>
<keyword evidence="1" id="KW-0812">Transmembrane</keyword>
<organism evidence="3 4">
    <name type="scientific">Pediococcus ethanolidurans</name>
    <dbReference type="NCBI Taxonomy" id="319653"/>
    <lineage>
        <taxon>Bacteria</taxon>
        <taxon>Bacillati</taxon>
        <taxon>Bacillota</taxon>
        <taxon>Bacilli</taxon>
        <taxon>Lactobacillales</taxon>
        <taxon>Lactobacillaceae</taxon>
        <taxon>Pediococcus</taxon>
    </lineage>
</organism>
<feature type="transmembrane region" description="Helical" evidence="1">
    <location>
        <begin position="70"/>
        <end position="88"/>
    </location>
</feature>
<sequence>MKRKLMLVVLSMAAMCLFNSPIRGDTHVSESFVGFSKPVAQHNVSDKPIYTKVEPNRQAYLPQTDEQDGVWMSVVGMTGVVVIVGYEIKKRLIR</sequence>
<dbReference type="EMBL" id="FOGK01000005">
    <property type="protein sequence ID" value="SER35746.1"/>
    <property type="molecule type" value="Genomic_DNA"/>
</dbReference>
<keyword evidence="1" id="KW-1133">Transmembrane helix</keyword>
<evidence type="ECO:0000313" key="3">
    <source>
        <dbReference type="EMBL" id="SER35746.1"/>
    </source>
</evidence>
<evidence type="ECO:0000256" key="1">
    <source>
        <dbReference type="SAM" id="Phobius"/>
    </source>
</evidence>
<dbReference type="Proteomes" id="UP000182818">
    <property type="component" value="Unassembled WGS sequence"/>
</dbReference>
<accession>A0A1H9NII1</accession>
<evidence type="ECO:0000313" key="4">
    <source>
        <dbReference type="Proteomes" id="UP000182818"/>
    </source>
</evidence>
<name>A0A1H9NII1_9LACO</name>
<keyword evidence="2" id="KW-0732">Signal</keyword>
<protein>
    <recommendedName>
        <fullName evidence="5">Gram-positive cocci surface proteins LPxTG domain-containing protein</fullName>
    </recommendedName>
</protein>
<evidence type="ECO:0000256" key="2">
    <source>
        <dbReference type="SAM" id="SignalP"/>
    </source>
</evidence>
<evidence type="ECO:0008006" key="5">
    <source>
        <dbReference type="Google" id="ProtNLM"/>
    </source>
</evidence>
<proteinExistence type="predicted"/>
<comment type="caution">
    <text evidence="3">The sequence shown here is derived from an EMBL/GenBank/DDBJ whole genome shotgun (WGS) entry which is preliminary data.</text>
</comment>
<dbReference type="RefSeq" id="WP_057805317.1">
    <property type="nucleotide sequence ID" value="NZ_BJYP01000020.1"/>
</dbReference>
<reference evidence="3 4" key="1">
    <citation type="submission" date="2016-10" db="EMBL/GenBank/DDBJ databases">
        <authorList>
            <person name="Varghese N."/>
            <person name="Submissions S."/>
        </authorList>
    </citation>
    <scope>NUCLEOTIDE SEQUENCE [LARGE SCALE GENOMIC DNA]</scope>
    <source>
        <strain evidence="3 4">CGMCC 1.3889</strain>
    </source>
</reference>